<dbReference type="FunFam" id="3.30.70.270:FF:000001">
    <property type="entry name" value="Diguanylate cyclase domain protein"/>
    <property type="match status" value="1"/>
</dbReference>
<evidence type="ECO:0000313" key="5">
    <source>
        <dbReference type="Proteomes" id="UP000472320"/>
    </source>
</evidence>
<sequence>MSRTTMKNAPSIRWRLMGLVFACVLPASLLAVLLIYHDYQLSYKTFIDSAMATARANATEVDKEFALIESSLVAFSTSPDFDQKNLQRLDAQARKLVAREHILNVVLEDATGQQLLNTYRPYGDALPQEADSPSLGFMRANDTTFISSIFSGPVTGRRMVAVGIPCKTIAGKWVALTATLSLERFSDMLQDQHYPKHWISSILDRGGRIVARSADIDRLVGVQAAPSVLEQIRKSREGAFEAQTLDGKPILAVTTRAPRSGWTVAIGIPLDQLKADMRRKVWSLILVTIALMGLGLSFAWKIGTTIRRAMHGLIAPAMALGANQAVKPASYGVREADEVGEALVKAATMLQNAQHLATHDVLTGLANRAMFNAFLERQLAAAQRGQAQLSVLYLDLDKFKPINDTHGHAVGDKLLIEASARLTSQLRKSDLAARLGGDEFAVVVAGGAAESAIVADKLGRLLEQPYHIDGIELCSAASIGIASYPQSGTTIESVLAAADMAMYQAKAARKSAGSRSVAAEATSSLDAGRTSKV</sequence>
<dbReference type="InterPro" id="IPR029787">
    <property type="entry name" value="Nucleotide_cyclase"/>
</dbReference>
<dbReference type="OrthoDB" id="9802500at2"/>
<dbReference type="InterPro" id="IPR043128">
    <property type="entry name" value="Rev_trsase/Diguanyl_cyclase"/>
</dbReference>
<feature type="transmembrane region" description="Helical" evidence="2">
    <location>
        <begin position="281"/>
        <end position="300"/>
    </location>
</feature>
<dbReference type="Proteomes" id="UP000472320">
    <property type="component" value="Unassembled WGS sequence"/>
</dbReference>
<feature type="region of interest" description="Disordered" evidence="1">
    <location>
        <begin position="509"/>
        <end position="533"/>
    </location>
</feature>
<accession>A0A6L6QCW5</accession>
<dbReference type="NCBIfam" id="TIGR00254">
    <property type="entry name" value="GGDEF"/>
    <property type="match status" value="1"/>
</dbReference>
<dbReference type="PANTHER" id="PTHR46663">
    <property type="entry name" value="DIGUANYLATE CYCLASE DGCT-RELATED"/>
    <property type="match status" value="1"/>
</dbReference>
<evidence type="ECO:0000256" key="1">
    <source>
        <dbReference type="SAM" id="MobiDB-lite"/>
    </source>
</evidence>
<evidence type="ECO:0000313" key="4">
    <source>
        <dbReference type="EMBL" id="MTW10009.1"/>
    </source>
</evidence>
<dbReference type="PANTHER" id="PTHR46663:SF2">
    <property type="entry name" value="GGDEF DOMAIN-CONTAINING PROTEIN"/>
    <property type="match status" value="1"/>
</dbReference>
<dbReference type="GO" id="GO:0003824">
    <property type="term" value="F:catalytic activity"/>
    <property type="evidence" value="ECO:0007669"/>
    <property type="project" value="UniProtKB-ARBA"/>
</dbReference>
<organism evidence="4 5">
    <name type="scientific">Massilia eburnea</name>
    <dbReference type="NCBI Taxonomy" id="1776165"/>
    <lineage>
        <taxon>Bacteria</taxon>
        <taxon>Pseudomonadati</taxon>
        <taxon>Pseudomonadota</taxon>
        <taxon>Betaproteobacteria</taxon>
        <taxon>Burkholderiales</taxon>
        <taxon>Oxalobacteraceae</taxon>
        <taxon>Telluria group</taxon>
        <taxon>Massilia</taxon>
    </lineage>
</organism>
<protein>
    <submittedName>
        <fullName evidence="4">Diguanylate cyclase</fullName>
    </submittedName>
</protein>
<reference evidence="4 5" key="1">
    <citation type="submission" date="2019-11" db="EMBL/GenBank/DDBJ databases">
        <title>Type strains purchased from KCTC, JCM and DSMZ.</title>
        <authorList>
            <person name="Lu H."/>
        </authorList>
    </citation>
    <scope>NUCLEOTIDE SEQUENCE [LARGE SCALE GENOMIC DNA]</scope>
    <source>
        <strain evidence="4 5">JCM 31587</strain>
    </source>
</reference>
<dbReference type="Pfam" id="PF00990">
    <property type="entry name" value="GGDEF"/>
    <property type="match status" value="1"/>
</dbReference>
<proteinExistence type="predicted"/>
<dbReference type="Gene3D" id="3.30.450.20">
    <property type="entry name" value="PAS domain"/>
    <property type="match status" value="2"/>
</dbReference>
<gene>
    <name evidence="4" type="ORF">GM658_05295</name>
</gene>
<evidence type="ECO:0000259" key="3">
    <source>
        <dbReference type="PROSITE" id="PS50887"/>
    </source>
</evidence>
<dbReference type="RefSeq" id="WP_155452958.1">
    <property type="nucleotide sequence ID" value="NZ_WNKX01000003.1"/>
</dbReference>
<dbReference type="SUPFAM" id="SSF55073">
    <property type="entry name" value="Nucleotide cyclase"/>
    <property type="match status" value="1"/>
</dbReference>
<dbReference type="CDD" id="cd18774">
    <property type="entry name" value="PDC2_HK_sensor"/>
    <property type="match status" value="1"/>
</dbReference>
<dbReference type="Gene3D" id="3.30.70.270">
    <property type="match status" value="1"/>
</dbReference>
<keyword evidence="5" id="KW-1185">Reference proteome</keyword>
<feature type="compositionally biased region" description="Low complexity" evidence="1">
    <location>
        <begin position="509"/>
        <end position="519"/>
    </location>
</feature>
<dbReference type="SMART" id="SM00267">
    <property type="entry name" value="GGDEF"/>
    <property type="match status" value="1"/>
</dbReference>
<evidence type="ECO:0000256" key="2">
    <source>
        <dbReference type="SAM" id="Phobius"/>
    </source>
</evidence>
<dbReference type="PROSITE" id="PS50887">
    <property type="entry name" value="GGDEF"/>
    <property type="match status" value="1"/>
</dbReference>
<dbReference type="AlphaFoldDB" id="A0A6L6QCW5"/>
<dbReference type="InterPro" id="IPR052163">
    <property type="entry name" value="DGC-Regulatory_Protein"/>
</dbReference>
<feature type="transmembrane region" description="Helical" evidence="2">
    <location>
        <begin position="12"/>
        <end position="36"/>
    </location>
</feature>
<keyword evidence="2" id="KW-1133">Transmembrane helix</keyword>
<keyword evidence="2" id="KW-0472">Membrane</keyword>
<dbReference type="InterPro" id="IPR000160">
    <property type="entry name" value="GGDEF_dom"/>
</dbReference>
<keyword evidence="2" id="KW-0812">Transmembrane</keyword>
<dbReference type="EMBL" id="WNKX01000003">
    <property type="protein sequence ID" value="MTW10009.1"/>
    <property type="molecule type" value="Genomic_DNA"/>
</dbReference>
<comment type="caution">
    <text evidence="4">The sequence shown here is derived from an EMBL/GenBank/DDBJ whole genome shotgun (WGS) entry which is preliminary data.</text>
</comment>
<name>A0A6L6QCW5_9BURK</name>
<feature type="domain" description="GGDEF" evidence="3">
    <location>
        <begin position="387"/>
        <end position="522"/>
    </location>
</feature>
<dbReference type="CDD" id="cd01949">
    <property type="entry name" value="GGDEF"/>
    <property type="match status" value="1"/>
</dbReference>